<evidence type="ECO:0000313" key="3">
    <source>
        <dbReference type="Proteomes" id="UP001227126"/>
    </source>
</evidence>
<organism evidence="2 3">
    <name type="scientific">Sedimentitalea xiamensis</name>
    <dbReference type="NCBI Taxonomy" id="3050037"/>
    <lineage>
        <taxon>Bacteria</taxon>
        <taxon>Pseudomonadati</taxon>
        <taxon>Pseudomonadota</taxon>
        <taxon>Alphaproteobacteria</taxon>
        <taxon>Rhodobacterales</taxon>
        <taxon>Paracoccaceae</taxon>
        <taxon>Sedimentitalea</taxon>
    </lineage>
</organism>
<evidence type="ECO:0000313" key="2">
    <source>
        <dbReference type="EMBL" id="MDK3073024.1"/>
    </source>
</evidence>
<proteinExistence type="predicted"/>
<keyword evidence="1" id="KW-0732">Signal</keyword>
<gene>
    <name evidence="2" type="ORF">QO034_07875</name>
</gene>
<dbReference type="Gene3D" id="3.30.110.170">
    <property type="entry name" value="Protein of unknown function (DUF541), domain 1"/>
    <property type="match status" value="1"/>
</dbReference>
<dbReference type="EMBL" id="JASNJE010000007">
    <property type="protein sequence ID" value="MDK3073024.1"/>
    <property type="molecule type" value="Genomic_DNA"/>
</dbReference>
<comment type="caution">
    <text evidence="2">The sequence shown here is derived from an EMBL/GenBank/DDBJ whole genome shotgun (WGS) entry which is preliminary data.</text>
</comment>
<keyword evidence="3" id="KW-1185">Reference proteome</keyword>
<feature type="chain" id="PRO_5046312846" evidence="1">
    <location>
        <begin position="20"/>
        <end position="235"/>
    </location>
</feature>
<reference evidence="2 3" key="1">
    <citation type="submission" date="2023-05" db="EMBL/GenBank/DDBJ databases">
        <title>Sedimentitalea sp. nov. JM2-8.</title>
        <authorList>
            <person name="Huang J."/>
        </authorList>
    </citation>
    <scope>NUCLEOTIDE SEQUENCE [LARGE SCALE GENOMIC DNA]</scope>
    <source>
        <strain evidence="2 3">JM2-8</strain>
    </source>
</reference>
<dbReference type="Pfam" id="PF04402">
    <property type="entry name" value="SIMPL"/>
    <property type="match status" value="1"/>
</dbReference>
<accession>A0ABT7FD30</accession>
<dbReference type="Proteomes" id="UP001227126">
    <property type="component" value="Unassembled WGS sequence"/>
</dbReference>
<sequence>MQSKMGLALCAAAMTLALAGNGWADAPPRQITVTGEGQVEAVPDMATLTLGVTNESEDAEVAMAATSSAVAQMLERLTGMGIAARDVQTQRLALNPVWSNRGGSASGPAKITGFVASNMVTVRVRDLDALGPVLDGVISDGANDFNGLQFGVQEMDPLQEQARAAAVKDAIAAAGLLAEAAGVTLGPVVSIAEHGGGGSRPMMMNMAAARESSVPVAAGEITVSANVSMVFAIAD</sequence>
<dbReference type="InterPro" id="IPR052022">
    <property type="entry name" value="26kDa_periplasmic_antigen"/>
</dbReference>
<feature type="signal peptide" evidence="1">
    <location>
        <begin position="1"/>
        <end position="19"/>
    </location>
</feature>
<dbReference type="PANTHER" id="PTHR34387">
    <property type="entry name" value="SLR1258 PROTEIN"/>
    <property type="match status" value="1"/>
</dbReference>
<protein>
    <submittedName>
        <fullName evidence="2">SIMPL domain-containing protein</fullName>
    </submittedName>
</protein>
<name>A0ABT7FD30_9RHOB</name>
<dbReference type="InterPro" id="IPR007497">
    <property type="entry name" value="SIMPL/DUF541"/>
</dbReference>
<dbReference type="Gene3D" id="3.30.70.2970">
    <property type="entry name" value="Protein of unknown function (DUF541), domain 2"/>
    <property type="match status" value="1"/>
</dbReference>
<dbReference type="PANTHER" id="PTHR34387:SF1">
    <property type="entry name" value="PERIPLASMIC IMMUNOGENIC PROTEIN"/>
    <property type="match status" value="1"/>
</dbReference>
<dbReference type="RefSeq" id="WP_284484965.1">
    <property type="nucleotide sequence ID" value="NZ_JASNJE010000007.1"/>
</dbReference>
<evidence type="ECO:0000256" key="1">
    <source>
        <dbReference type="SAM" id="SignalP"/>
    </source>
</evidence>